<dbReference type="PANTHER" id="PTHR43304:SF1">
    <property type="entry name" value="PAC DOMAIN-CONTAINING PROTEIN"/>
    <property type="match status" value="1"/>
</dbReference>
<evidence type="ECO:0000256" key="3">
    <source>
        <dbReference type="ARBA" id="ARBA00022553"/>
    </source>
</evidence>
<feature type="domain" description="PAS fold-3" evidence="6">
    <location>
        <begin position="190"/>
        <end position="257"/>
    </location>
</feature>
<gene>
    <name evidence="7" type="ORF">ACFFIP_19300</name>
</gene>
<dbReference type="InterPro" id="IPR035965">
    <property type="entry name" value="PAS-like_dom_sf"/>
</dbReference>
<keyword evidence="4" id="KW-0808">Transferase</keyword>
<evidence type="ECO:0000313" key="7">
    <source>
        <dbReference type="EMBL" id="MFC0264844.1"/>
    </source>
</evidence>
<keyword evidence="5" id="KW-0418">Kinase</keyword>
<keyword evidence="8" id="KW-1185">Reference proteome</keyword>
<dbReference type="EC" id="2.7.13.3" evidence="2"/>
<comment type="catalytic activity">
    <reaction evidence="1">
        <text>ATP + protein L-histidine = ADP + protein N-phospho-L-histidine.</text>
        <dbReference type="EC" id="2.7.13.3"/>
    </reaction>
</comment>
<evidence type="ECO:0000256" key="5">
    <source>
        <dbReference type="ARBA" id="ARBA00022777"/>
    </source>
</evidence>
<protein>
    <recommendedName>
        <fullName evidence="2">histidine kinase</fullName>
        <ecNumber evidence="2">2.7.13.3</ecNumber>
    </recommendedName>
</protein>
<dbReference type="Pfam" id="PF08447">
    <property type="entry name" value="PAS_3"/>
    <property type="match status" value="1"/>
</dbReference>
<dbReference type="SUPFAM" id="SSF55785">
    <property type="entry name" value="PYP-like sensor domain (PAS domain)"/>
    <property type="match status" value="1"/>
</dbReference>
<dbReference type="Gene3D" id="3.30.450.20">
    <property type="entry name" value="PAS domain"/>
    <property type="match status" value="1"/>
</dbReference>
<evidence type="ECO:0000313" key="8">
    <source>
        <dbReference type="Proteomes" id="UP001589797"/>
    </source>
</evidence>
<proteinExistence type="predicted"/>
<sequence>MAIFDTTTEPKEDLLDASNYFYWIQLDLEGNILASNRKFQDQESIFKKVEMKKNITDFFISNDLSNYQMQLEKALYFEERNFLMGLRKLTPDKTDFFWTRWEFTILYEEGRAKRISGIGHTMEKTSENLLDFTSNNEEVEVSEAFLDGLFEESLIGFWIWDVNNSKEKINISLVSLLGMDANHLHLGKTEVYWKKQIHPDDIEMVTVLLEKHLLSKGKIPFHGQFRIKSKDNLEKWVIGYGKVIQWSDDDKPILMVGGFFDVSEKKKSEDLIKQQSDFLKKLSFDQSHTMRSKLANILGILEVIDPKAIPSDQSTFIKLLKSEARKLDIALKQSIVNSSRLNFNVSADKEELSSPE</sequence>
<accession>A0ABV6FY80</accession>
<evidence type="ECO:0000256" key="4">
    <source>
        <dbReference type="ARBA" id="ARBA00022679"/>
    </source>
</evidence>
<dbReference type="PANTHER" id="PTHR43304">
    <property type="entry name" value="PHYTOCHROME-LIKE PROTEIN CPH1"/>
    <property type="match status" value="1"/>
</dbReference>
<evidence type="ECO:0000259" key="6">
    <source>
        <dbReference type="Pfam" id="PF08447"/>
    </source>
</evidence>
<keyword evidence="3" id="KW-0597">Phosphoprotein</keyword>
<dbReference type="RefSeq" id="WP_382389438.1">
    <property type="nucleotide sequence ID" value="NZ_JBHLWI010000090.1"/>
</dbReference>
<dbReference type="EMBL" id="JBHLWI010000090">
    <property type="protein sequence ID" value="MFC0264844.1"/>
    <property type="molecule type" value="Genomic_DNA"/>
</dbReference>
<dbReference type="InterPro" id="IPR013655">
    <property type="entry name" value="PAS_fold_3"/>
</dbReference>
<reference evidence="7 8" key="1">
    <citation type="submission" date="2024-09" db="EMBL/GenBank/DDBJ databases">
        <authorList>
            <person name="Sun Q."/>
            <person name="Mori K."/>
        </authorList>
    </citation>
    <scope>NUCLEOTIDE SEQUENCE [LARGE SCALE GENOMIC DNA]</scope>
    <source>
        <strain evidence="7 8">CCM 7650</strain>
    </source>
</reference>
<organism evidence="7 8">
    <name type="scientific">Fontibacter flavus</name>
    <dbReference type="NCBI Taxonomy" id="654838"/>
    <lineage>
        <taxon>Bacteria</taxon>
        <taxon>Pseudomonadati</taxon>
        <taxon>Bacteroidota</taxon>
        <taxon>Cytophagia</taxon>
        <taxon>Cytophagales</taxon>
        <taxon>Cyclobacteriaceae</taxon>
        <taxon>Fontibacter</taxon>
    </lineage>
</organism>
<comment type="caution">
    <text evidence="7">The sequence shown here is derived from an EMBL/GenBank/DDBJ whole genome shotgun (WGS) entry which is preliminary data.</text>
</comment>
<evidence type="ECO:0000256" key="2">
    <source>
        <dbReference type="ARBA" id="ARBA00012438"/>
    </source>
</evidence>
<name>A0ABV6FY80_9BACT</name>
<dbReference type="InterPro" id="IPR052162">
    <property type="entry name" value="Sensor_kinase/Photoreceptor"/>
</dbReference>
<evidence type="ECO:0000256" key="1">
    <source>
        <dbReference type="ARBA" id="ARBA00000085"/>
    </source>
</evidence>
<dbReference type="Proteomes" id="UP001589797">
    <property type="component" value="Unassembled WGS sequence"/>
</dbReference>